<dbReference type="Proteomes" id="UP000192578">
    <property type="component" value="Unassembled WGS sequence"/>
</dbReference>
<evidence type="ECO:0000256" key="3">
    <source>
        <dbReference type="ARBA" id="ARBA00004865"/>
    </source>
</evidence>
<feature type="domain" description="Alpha-D-phosphohexomutase C-terminal" evidence="17">
    <location>
        <begin position="656"/>
        <end position="729"/>
    </location>
</feature>
<gene>
    <name evidence="21" type="ORF">BV898_00176</name>
</gene>
<protein>
    <recommendedName>
        <fullName evidence="15">Phosphoacetylglucosamine mutase</fullName>
        <ecNumber evidence="5">5.4.2.3</ecNumber>
    </recommendedName>
    <alternativeName>
        <fullName evidence="13">Acetylglucosamine phosphomutase</fullName>
    </alternativeName>
    <alternativeName>
        <fullName evidence="12">N-acetylglucosamine-phosphate mutase</fullName>
    </alternativeName>
    <alternativeName>
        <fullName evidence="16">Phosphoglucomutase-3</fullName>
    </alternativeName>
</protein>
<evidence type="ECO:0000256" key="2">
    <source>
        <dbReference type="ARBA" id="ARBA00001946"/>
    </source>
</evidence>
<dbReference type="InterPro" id="IPR005843">
    <property type="entry name" value="A-D-PHexomutase_C"/>
</dbReference>
<dbReference type="Gene3D" id="3.40.120.10">
    <property type="entry name" value="Alpha-D-Glucose-1,6-Bisphosphate, subunit A, domain 3"/>
    <property type="match status" value="2"/>
</dbReference>
<organism evidence="21 22">
    <name type="scientific">Hypsibius exemplaris</name>
    <name type="common">Freshwater tardigrade</name>
    <dbReference type="NCBI Taxonomy" id="2072580"/>
    <lineage>
        <taxon>Eukaryota</taxon>
        <taxon>Metazoa</taxon>
        <taxon>Ecdysozoa</taxon>
        <taxon>Tardigrada</taxon>
        <taxon>Eutardigrada</taxon>
        <taxon>Parachela</taxon>
        <taxon>Hypsibioidea</taxon>
        <taxon>Hypsibiidae</taxon>
        <taxon>Hypsibius</taxon>
    </lineage>
</organism>
<evidence type="ECO:0000259" key="18">
    <source>
        <dbReference type="Pfam" id="PF02878"/>
    </source>
</evidence>
<comment type="caution">
    <text evidence="21">The sequence shown here is derived from an EMBL/GenBank/DDBJ whole genome shotgun (WGS) entry which is preliminary data.</text>
</comment>
<feature type="domain" description="Phosphoacetylglucosamine mutase AMG1" evidence="20">
    <location>
        <begin position="193"/>
        <end position="306"/>
    </location>
</feature>
<dbReference type="UniPathway" id="UPA00113">
    <property type="reaction ID" value="UER00530"/>
</dbReference>
<evidence type="ECO:0000256" key="7">
    <source>
        <dbReference type="ARBA" id="ARBA00022723"/>
    </source>
</evidence>
<dbReference type="OrthoDB" id="1928at2759"/>
<dbReference type="CDD" id="cd03086">
    <property type="entry name" value="PGM3"/>
    <property type="match status" value="1"/>
</dbReference>
<dbReference type="FunFam" id="3.40.120.10:FF:000015">
    <property type="entry name" value="Phosphoacetylglucosamine mutase"/>
    <property type="match status" value="1"/>
</dbReference>
<name>A0A1W0XEY6_HYPEX</name>
<feature type="domain" description="Phosphoacetylglucosamine mutase AMG1" evidence="19">
    <location>
        <begin position="320"/>
        <end position="412"/>
    </location>
</feature>
<evidence type="ECO:0000256" key="15">
    <source>
        <dbReference type="ARBA" id="ARBA00070218"/>
    </source>
</evidence>
<evidence type="ECO:0000259" key="19">
    <source>
        <dbReference type="Pfam" id="PF21404"/>
    </source>
</evidence>
<evidence type="ECO:0000256" key="6">
    <source>
        <dbReference type="ARBA" id="ARBA00022553"/>
    </source>
</evidence>
<keyword evidence="6" id="KW-0597">Phosphoprotein</keyword>
<dbReference type="InterPro" id="IPR016657">
    <property type="entry name" value="PAGM"/>
</dbReference>
<dbReference type="InterPro" id="IPR036900">
    <property type="entry name" value="A-D-PHexomutase_C_sf"/>
</dbReference>
<evidence type="ECO:0000256" key="10">
    <source>
        <dbReference type="ARBA" id="ARBA00023235"/>
    </source>
</evidence>
<dbReference type="SUPFAM" id="SSF55957">
    <property type="entry name" value="Phosphoglucomutase, C-terminal domain"/>
    <property type="match status" value="1"/>
</dbReference>
<keyword evidence="11" id="KW-0119">Carbohydrate metabolism</keyword>
<dbReference type="EC" id="5.4.2.3" evidence="5"/>
<dbReference type="InterPro" id="IPR049023">
    <property type="entry name" value="AMG1_II"/>
</dbReference>
<keyword evidence="22" id="KW-1185">Reference proteome</keyword>
<comment type="function">
    <text evidence="14">Catalyzes the conversion of GlcNAc-6-P into GlcNAc-1-P during the synthesis of uridine diphosphate/UDP-GlcNAc, a sugar nucleotide critical to multiple glycosylation pathways including protein N- and O-glycosylation.</text>
</comment>
<comment type="cofactor">
    <cofactor evidence="2">
        <name>Mg(2+)</name>
        <dbReference type="ChEBI" id="CHEBI:18420"/>
    </cofactor>
</comment>
<comment type="catalytic activity">
    <reaction evidence="1">
        <text>N-acetyl-alpha-D-glucosamine 1-phosphate = N-acetyl-D-glucosamine 6-phosphate</text>
        <dbReference type="Rhea" id="RHEA:23804"/>
        <dbReference type="ChEBI" id="CHEBI:57513"/>
        <dbReference type="ChEBI" id="CHEBI:57776"/>
        <dbReference type="EC" id="5.4.2.3"/>
    </reaction>
</comment>
<feature type="domain" description="Alpha-D-phosphohexomutase alpha/beta/alpha" evidence="18">
    <location>
        <begin position="58"/>
        <end position="88"/>
    </location>
</feature>
<evidence type="ECO:0000259" key="17">
    <source>
        <dbReference type="Pfam" id="PF00408"/>
    </source>
</evidence>
<dbReference type="Pfam" id="PF00408">
    <property type="entry name" value="PGM_PMM_IV"/>
    <property type="match status" value="1"/>
</dbReference>
<comment type="similarity">
    <text evidence="4">Belongs to the phosphohexose mutase family.</text>
</comment>
<evidence type="ECO:0000259" key="20">
    <source>
        <dbReference type="Pfam" id="PF21405"/>
    </source>
</evidence>
<evidence type="ECO:0000313" key="21">
    <source>
        <dbReference type="EMBL" id="OQV26046.1"/>
    </source>
</evidence>
<feature type="domain" description="Phosphoacetylglucosamine mutase AMG1" evidence="19">
    <location>
        <begin position="590"/>
        <end position="638"/>
    </location>
</feature>
<keyword evidence="7" id="KW-0479">Metal-binding</keyword>
<dbReference type="AlphaFoldDB" id="A0A1W0XEY6"/>
<dbReference type="InterPro" id="IPR016055">
    <property type="entry name" value="A-D-PHexomutase_a/b/a-I/II/III"/>
</dbReference>
<dbReference type="InterPro" id="IPR005844">
    <property type="entry name" value="A-D-PHexomutase_a/b/a-I"/>
</dbReference>
<dbReference type="InterPro" id="IPR049022">
    <property type="entry name" value="AMG1_III"/>
</dbReference>
<evidence type="ECO:0000256" key="11">
    <source>
        <dbReference type="ARBA" id="ARBA00023277"/>
    </source>
</evidence>
<dbReference type="GO" id="GO:0006048">
    <property type="term" value="P:UDP-N-acetylglucosamine biosynthetic process"/>
    <property type="evidence" value="ECO:0007669"/>
    <property type="project" value="UniProtKB-UniPathway"/>
</dbReference>
<evidence type="ECO:0000256" key="8">
    <source>
        <dbReference type="ARBA" id="ARBA00022842"/>
    </source>
</evidence>
<dbReference type="EMBL" id="MTYJ01000001">
    <property type="protein sequence ID" value="OQV26046.1"/>
    <property type="molecule type" value="Genomic_DNA"/>
</dbReference>
<dbReference type="Gene3D" id="3.30.310.50">
    <property type="entry name" value="Alpha-D-phosphohexomutase, C-terminal domain"/>
    <property type="match status" value="1"/>
</dbReference>
<dbReference type="Pfam" id="PF21404">
    <property type="entry name" value="AMG1_III"/>
    <property type="match status" value="2"/>
</dbReference>
<evidence type="ECO:0000313" key="22">
    <source>
        <dbReference type="Proteomes" id="UP000192578"/>
    </source>
</evidence>
<keyword evidence="8" id="KW-0460">Magnesium</keyword>
<dbReference type="PANTHER" id="PTHR45955:SF1">
    <property type="entry name" value="PHOSPHOACETYLGLUCOSAMINE MUTASE"/>
    <property type="match status" value="1"/>
</dbReference>
<evidence type="ECO:0000256" key="12">
    <source>
        <dbReference type="ARBA" id="ARBA00031926"/>
    </source>
</evidence>
<keyword evidence="10" id="KW-0413">Isomerase</keyword>
<evidence type="ECO:0000256" key="9">
    <source>
        <dbReference type="ARBA" id="ARBA00022990"/>
    </source>
</evidence>
<sequence>MNFSKVKEKIKNGYPKGTDRSLSYGTAGFRGPANNLDWVMFRMGLLGALRSKSQKGRAIGAMITASHNPVGDNGIKLIDPNGEMLEASWEGVATDLVNAGDVDVINVLKNIVARFNIDASIPAIVYVAQDTRPSSDILSAAVRDGVEALGASAKDFHLLTTPQLHHIVNVQNSQFGSSDELDALAQSSPAQDASEEGYYAKLSEAFVSLLRLRGEPSAENHYETDIYVDGSNGIGAMKMASLRGRLTGGADVKLPTIRIFNDGKAGVLNEGCGADFVKTTQKAPKGAPYNGGIKHASFDGDADRIIYFYFDEAHAFHMLDGDKISALISSFFIDLVRESGLDLKIGVIQTAYANGASTNYIENVLKVPVACVSTGVKYLHHKAKDYDIGIYFEANGHGTVLFSPRAEHILQERISGACGVDVVTGNGHGHHHRKRRDSHVFFKTDGDGAVVVEEILAPSSTECRPSDAEQLQALPVDDEVLKSEEPVMSTEEYEVLADLPALPAVIPKDELVLKHEREEAQEFALDTSKFVPLDEVALKLADNAINKDNKIDITGDASSGVAKDEAVKWEKDLDANKIAGTDGTGDLATAITNKKKNGTEAERLAVEKLLLASKVINQTVGDALADLLLVEAVLYLKGLAMREWDALYQDLPNRLLKVKVSDRNVVQTTDAERKCSAPSGLQAAIDQAVRKYHSGRAFVRPSGTEDVVRVYAEADTQEDVDKLAQEVALAVFQLAGGVGQAPGRLSY</sequence>
<dbReference type="GO" id="GO:0046872">
    <property type="term" value="F:metal ion binding"/>
    <property type="evidence" value="ECO:0007669"/>
    <property type="project" value="UniProtKB-KW"/>
</dbReference>
<keyword evidence="9" id="KW-0007">Acetylation</keyword>
<comment type="pathway">
    <text evidence="3">Nucleotide-sugar biosynthesis; UDP-N-acetyl-alpha-D-glucosamine biosynthesis; N-acetyl-alpha-D-glucosamine 1-phosphate from alpha-D-glucosamine 6-phosphate (route I): step 2/2.</text>
</comment>
<reference evidence="22" key="1">
    <citation type="submission" date="2017-01" db="EMBL/GenBank/DDBJ databases">
        <title>Comparative genomics of anhydrobiosis in the tardigrade Hypsibius dujardini.</title>
        <authorList>
            <person name="Yoshida Y."/>
            <person name="Koutsovoulos G."/>
            <person name="Laetsch D."/>
            <person name="Stevens L."/>
            <person name="Kumar S."/>
            <person name="Horikawa D."/>
            <person name="Ishino K."/>
            <person name="Komine S."/>
            <person name="Tomita M."/>
            <person name="Blaxter M."/>
            <person name="Arakawa K."/>
        </authorList>
    </citation>
    <scope>NUCLEOTIDE SEQUENCE [LARGE SCALE GENOMIC DNA]</scope>
    <source>
        <strain evidence="22">Z151</strain>
    </source>
</reference>
<dbReference type="FunFam" id="3.40.120.10:FF:000013">
    <property type="entry name" value="Phosphoacetylglucosamine mutase"/>
    <property type="match status" value="1"/>
</dbReference>
<evidence type="ECO:0000256" key="16">
    <source>
        <dbReference type="ARBA" id="ARBA00081059"/>
    </source>
</evidence>
<dbReference type="GO" id="GO:0004610">
    <property type="term" value="F:phosphoacetylglucosamine mutase activity"/>
    <property type="evidence" value="ECO:0007669"/>
    <property type="project" value="UniProtKB-EC"/>
</dbReference>
<evidence type="ECO:0000256" key="4">
    <source>
        <dbReference type="ARBA" id="ARBA00010231"/>
    </source>
</evidence>
<evidence type="ECO:0000256" key="1">
    <source>
        <dbReference type="ARBA" id="ARBA00000558"/>
    </source>
</evidence>
<evidence type="ECO:0000256" key="13">
    <source>
        <dbReference type="ARBA" id="ARBA00032065"/>
    </source>
</evidence>
<accession>A0A1W0XEY6</accession>
<evidence type="ECO:0000256" key="5">
    <source>
        <dbReference type="ARBA" id="ARBA00012731"/>
    </source>
</evidence>
<dbReference type="PANTHER" id="PTHR45955">
    <property type="entry name" value="PHOSPHOACETYLGLUCOSAMINE MUTASE"/>
    <property type="match status" value="1"/>
</dbReference>
<dbReference type="GO" id="GO:0005975">
    <property type="term" value="P:carbohydrate metabolic process"/>
    <property type="evidence" value="ECO:0007669"/>
    <property type="project" value="InterPro"/>
</dbReference>
<dbReference type="Pfam" id="PF02878">
    <property type="entry name" value="PGM_PMM_I"/>
    <property type="match status" value="1"/>
</dbReference>
<dbReference type="SUPFAM" id="SSF53738">
    <property type="entry name" value="Phosphoglucomutase, first 3 domains"/>
    <property type="match status" value="3"/>
</dbReference>
<proteinExistence type="inferred from homology"/>
<dbReference type="Pfam" id="PF21405">
    <property type="entry name" value="AMG1_II"/>
    <property type="match status" value="1"/>
</dbReference>
<dbReference type="FunFam" id="3.30.310.50:FF:000003">
    <property type="entry name" value="Phosphoacetylglucosamine mutase"/>
    <property type="match status" value="1"/>
</dbReference>
<evidence type="ECO:0000256" key="14">
    <source>
        <dbReference type="ARBA" id="ARBA00060228"/>
    </source>
</evidence>